<reference evidence="3 4" key="1">
    <citation type="journal article" date="1992" name="Lakartidningen">
        <title>[Penicillin V and not amoxicillin is the first choice preparation in acute otitis].</title>
        <authorList>
            <person name="Kamme C."/>
            <person name="Lundgren K."/>
            <person name="Prellner K."/>
        </authorList>
    </citation>
    <scope>NUCLEOTIDE SEQUENCE [LARGE SCALE GENOMIC DNA]</scope>
    <source>
        <strain evidence="3 4">PC4580III</strain>
    </source>
</reference>
<dbReference type="EMBL" id="SAYB01000006">
    <property type="protein sequence ID" value="TXJ35946.1"/>
    <property type="molecule type" value="Genomic_DNA"/>
</dbReference>
<organism evidence="3 4">
    <name type="scientific">Brachyspira aalborgi</name>
    <dbReference type="NCBI Taxonomy" id="29522"/>
    <lineage>
        <taxon>Bacteria</taxon>
        <taxon>Pseudomonadati</taxon>
        <taxon>Spirochaetota</taxon>
        <taxon>Spirochaetia</taxon>
        <taxon>Brachyspirales</taxon>
        <taxon>Brachyspiraceae</taxon>
        <taxon>Brachyspira</taxon>
    </lineage>
</organism>
<dbReference type="AlphaFoldDB" id="A0A5C8EDW1"/>
<sequence>MFKSKLLWRMAVIILVVAFSAATIAPTQSTSSVGGTSSGDGTIDGGTGSGGGTTGGGTTTKPTFPENSYHTIYAPFVNWEDKSEVPEANKIRVSWQDTNTIDKIWKKQIEGGKNNDGKRFIIRDANNNQREPLTGSYYFFDKNFNIVYYRQGKGSLLVRKFIRGTIVNFTGYSGKKPADWGIGGEYETVLTKNEITANNFDQLNIFMGDRDMSETRGQLEVLVLNTGYTFDNNTEFGVSFFYSKNNKTGYTASSKITGVRNLSWQPWYVNYKFVSVDPYLWHLEDHSSQKGWKRE</sequence>
<name>A0A5C8EDW1_9SPIR</name>
<comment type="caution">
    <text evidence="3">The sequence shown here is derived from an EMBL/GenBank/DDBJ whole genome shotgun (WGS) entry which is preliminary data.</text>
</comment>
<evidence type="ECO:0000313" key="3">
    <source>
        <dbReference type="EMBL" id="TXJ35946.1"/>
    </source>
</evidence>
<evidence type="ECO:0000313" key="4">
    <source>
        <dbReference type="Proteomes" id="UP000322814"/>
    </source>
</evidence>
<proteinExistence type="predicted"/>
<protein>
    <recommendedName>
        <fullName evidence="5">Cell surface protein</fullName>
    </recommendedName>
</protein>
<evidence type="ECO:0000256" key="2">
    <source>
        <dbReference type="SAM" id="SignalP"/>
    </source>
</evidence>
<keyword evidence="2" id="KW-0732">Signal</keyword>
<feature type="signal peptide" evidence="2">
    <location>
        <begin position="1"/>
        <end position="21"/>
    </location>
</feature>
<accession>A0A5C8EDW1</accession>
<evidence type="ECO:0008006" key="5">
    <source>
        <dbReference type="Google" id="ProtNLM"/>
    </source>
</evidence>
<feature type="compositionally biased region" description="Gly residues" evidence="1">
    <location>
        <begin position="36"/>
        <end position="58"/>
    </location>
</feature>
<dbReference type="Proteomes" id="UP000322814">
    <property type="component" value="Unassembled WGS sequence"/>
</dbReference>
<feature type="region of interest" description="Disordered" evidence="1">
    <location>
        <begin position="28"/>
        <end position="66"/>
    </location>
</feature>
<evidence type="ECO:0000256" key="1">
    <source>
        <dbReference type="SAM" id="MobiDB-lite"/>
    </source>
</evidence>
<gene>
    <name evidence="3" type="ORF">EPJ78_08105</name>
</gene>
<dbReference type="RefSeq" id="WP_147771144.1">
    <property type="nucleotide sequence ID" value="NZ_SAYB01000006.1"/>
</dbReference>
<feature type="chain" id="PRO_5022904192" description="Cell surface protein" evidence="2">
    <location>
        <begin position="22"/>
        <end position="295"/>
    </location>
</feature>